<dbReference type="EMBL" id="PCSU01000039">
    <property type="protein sequence ID" value="PIP56537.1"/>
    <property type="molecule type" value="Genomic_DNA"/>
</dbReference>
<dbReference type="SUPFAM" id="SSF52518">
    <property type="entry name" value="Thiamin diphosphate-binding fold (THDP-binding)"/>
    <property type="match status" value="1"/>
</dbReference>
<evidence type="ECO:0000256" key="3">
    <source>
        <dbReference type="ARBA" id="ARBA00023052"/>
    </source>
</evidence>
<evidence type="ECO:0000256" key="2">
    <source>
        <dbReference type="ARBA" id="ARBA00007131"/>
    </source>
</evidence>
<name>A0A2H0BFT6_UNCKA</name>
<feature type="domain" description="Transketolase N-terminal" evidence="4">
    <location>
        <begin position="14"/>
        <end position="260"/>
    </location>
</feature>
<comment type="similarity">
    <text evidence="2">Belongs to the transketolase family.</text>
</comment>
<organism evidence="5 6">
    <name type="scientific">candidate division WWE3 bacterium CG22_combo_CG10-13_8_21_14_all_39_12</name>
    <dbReference type="NCBI Taxonomy" id="1975094"/>
    <lineage>
        <taxon>Bacteria</taxon>
        <taxon>Katanobacteria</taxon>
    </lineage>
</organism>
<dbReference type="InterPro" id="IPR029061">
    <property type="entry name" value="THDP-binding"/>
</dbReference>
<reference evidence="5 6" key="1">
    <citation type="submission" date="2017-09" db="EMBL/GenBank/DDBJ databases">
        <title>Depth-based differentiation of microbial function through sediment-hosted aquifers and enrichment of novel symbionts in the deep terrestrial subsurface.</title>
        <authorList>
            <person name="Probst A.J."/>
            <person name="Ladd B."/>
            <person name="Jarett J.K."/>
            <person name="Geller-Mcgrath D.E."/>
            <person name="Sieber C.M."/>
            <person name="Emerson J.B."/>
            <person name="Anantharaman K."/>
            <person name="Thomas B.C."/>
            <person name="Malmstrom R."/>
            <person name="Stieglmeier M."/>
            <person name="Klingl A."/>
            <person name="Woyke T."/>
            <person name="Ryan C.M."/>
            <person name="Banfield J.F."/>
        </authorList>
    </citation>
    <scope>NUCLEOTIDE SEQUENCE [LARGE SCALE GENOMIC DNA]</scope>
    <source>
        <strain evidence="5">CG22_combo_CG10-13_8_21_14_all_39_12</strain>
    </source>
</reference>
<dbReference type="CDD" id="cd02012">
    <property type="entry name" value="TPP_TK"/>
    <property type="match status" value="1"/>
</dbReference>
<evidence type="ECO:0000313" key="5">
    <source>
        <dbReference type="EMBL" id="PIP56537.1"/>
    </source>
</evidence>
<accession>A0A2H0BFT6</accession>
<keyword evidence="3" id="KW-0786">Thiamine pyrophosphate</keyword>
<comment type="cofactor">
    <cofactor evidence="1">
        <name>thiamine diphosphate</name>
        <dbReference type="ChEBI" id="CHEBI:58937"/>
    </cofactor>
</comment>
<protein>
    <submittedName>
        <fullName evidence="5">Transketolase</fullName>
    </submittedName>
</protein>
<dbReference type="InterPro" id="IPR005474">
    <property type="entry name" value="Transketolase_N"/>
</dbReference>
<dbReference type="Proteomes" id="UP000228495">
    <property type="component" value="Unassembled WGS sequence"/>
</dbReference>
<dbReference type="Pfam" id="PF00456">
    <property type="entry name" value="Transketolase_N"/>
    <property type="match status" value="1"/>
</dbReference>
<dbReference type="Gene3D" id="3.40.50.970">
    <property type="match status" value="1"/>
</dbReference>
<sequence>MEAVNFTESQLTQKATQIRIDTIKSLVSAGSGHSAGSLGMIDVMTALYFGDVLTYDVSKPLWSERDRVVLSNGHICPGYYAVLAHAGYFSPTELGELRKLGSKLQGHPHRESLSGLETSSGPLGSGLSQSCGMAYTALLNKSSWNVFCLTSDGEHQEGNTWEAVLFAAKYQLGNLIQIVDRNNIQIDGFTEDVMPLDSLNEKYQSFGWHVQDIDGHNFEAIIDAVNEAKSNYQKPSIIIAHTIPGKGVEFMEELPEWHGKSPSLGETVEALYELRTLAGAIESDHD</sequence>
<evidence type="ECO:0000259" key="4">
    <source>
        <dbReference type="Pfam" id="PF00456"/>
    </source>
</evidence>
<dbReference type="PANTHER" id="PTHR47514">
    <property type="entry name" value="TRANSKETOLASE N-TERMINAL SECTION-RELATED"/>
    <property type="match status" value="1"/>
</dbReference>
<comment type="caution">
    <text evidence="5">The sequence shown here is derived from an EMBL/GenBank/DDBJ whole genome shotgun (WGS) entry which is preliminary data.</text>
</comment>
<dbReference type="AlphaFoldDB" id="A0A2H0BFT6"/>
<proteinExistence type="inferred from homology"/>
<evidence type="ECO:0000256" key="1">
    <source>
        <dbReference type="ARBA" id="ARBA00001964"/>
    </source>
</evidence>
<evidence type="ECO:0000313" key="6">
    <source>
        <dbReference type="Proteomes" id="UP000228495"/>
    </source>
</evidence>
<gene>
    <name evidence="5" type="ORF">COX05_02385</name>
</gene>
<dbReference type="PANTHER" id="PTHR47514:SF1">
    <property type="entry name" value="TRANSKETOLASE N-TERMINAL SECTION-RELATED"/>
    <property type="match status" value="1"/>
</dbReference>